<dbReference type="EMBL" id="AVOT02028280">
    <property type="protein sequence ID" value="MBW0520717.1"/>
    <property type="molecule type" value="Genomic_DNA"/>
</dbReference>
<accession>A0A9Q3EIN6</accession>
<organism evidence="2 3">
    <name type="scientific">Austropuccinia psidii MF-1</name>
    <dbReference type="NCBI Taxonomy" id="1389203"/>
    <lineage>
        <taxon>Eukaryota</taxon>
        <taxon>Fungi</taxon>
        <taxon>Dikarya</taxon>
        <taxon>Basidiomycota</taxon>
        <taxon>Pucciniomycotina</taxon>
        <taxon>Pucciniomycetes</taxon>
        <taxon>Pucciniales</taxon>
        <taxon>Sphaerophragmiaceae</taxon>
        <taxon>Austropuccinia</taxon>
    </lineage>
</organism>
<proteinExistence type="predicted"/>
<feature type="compositionally biased region" description="Basic and acidic residues" evidence="1">
    <location>
        <begin position="59"/>
        <end position="72"/>
    </location>
</feature>
<evidence type="ECO:0000256" key="1">
    <source>
        <dbReference type="SAM" id="MobiDB-lite"/>
    </source>
</evidence>
<dbReference type="Proteomes" id="UP000765509">
    <property type="component" value="Unassembled WGS sequence"/>
</dbReference>
<evidence type="ECO:0000313" key="3">
    <source>
        <dbReference type="Proteomes" id="UP000765509"/>
    </source>
</evidence>
<reference evidence="2" key="1">
    <citation type="submission" date="2021-03" db="EMBL/GenBank/DDBJ databases">
        <title>Draft genome sequence of rust myrtle Austropuccinia psidii MF-1, a brazilian biotype.</title>
        <authorList>
            <person name="Quecine M.C."/>
            <person name="Pachon D.M.R."/>
            <person name="Bonatelli M.L."/>
            <person name="Correr F.H."/>
            <person name="Franceschini L.M."/>
            <person name="Leite T.F."/>
            <person name="Margarido G.R.A."/>
            <person name="Almeida C.A."/>
            <person name="Ferrarezi J.A."/>
            <person name="Labate C.A."/>
        </authorList>
    </citation>
    <scope>NUCLEOTIDE SEQUENCE</scope>
    <source>
        <strain evidence="2">MF-1</strain>
    </source>
</reference>
<evidence type="ECO:0000313" key="2">
    <source>
        <dbReference type="EMBL" id="MBW0520717.1"/>
    </source>
</evidence>
<feature type="compositionally biased region" description="Polar residues" evidence="1">
    <location>
        <begin position="100"/>
        <end position="115"/>
    </location>
</feature>
<comment type="caution">
    <text evidence="2">The sequence shown here is derived from an EMBL/GenBank/DDBJ whole genome shotgun (WGS) entry which is preliminary data.</text>
</comment>
<sequence length="115" mass="12997">MDPQRVLCTCSICSKSSFTDETGVERQGLYKHPSTCRKHWAKDTQMENTMMEESMTHLTLEDSKRKSRKEINAKNSTGSDESESNSDYSNDVGYEKPPINQGTKSIFSSSFVKNS</sequence>
<feature type="region of interest" description="Disordered" evidence="1">
    <location>
        <begin position="47"/>
        <end position="115"/>
    </location>
</feature>
<keyword evidence="3" id="KW-1185">Reference proteome</keyword>
<name>A0A9Q3EIN6_9BASI</name>
<gene>
    <name evidence="2" type="ORF">O181_060432</name>
</gene>
<protein>
    <submittedName>
        <fullName evidence="2">Uncharacterized protein</fullName>
    </submittedName>
</protein>
<dbReference type="AlphaFoldDB" id="A0A9Q3EIN6"/>